<accession>A0AAV7MB27</accession>
<keyword evidence="3" id="KW-1185">Reference proteome</keyword>
<organism evidence="2 3">
    <name type="scientific">Pleurodeles waltl</name>
    <name type="common">Iberian ribbed newt</name>
    <dbReference type="NCBI Taxonomy" id="8319"/>
    <lineage>
        <taxon>Eukaryota</taxon>
        <taxon>Metazoa</taxon>
        <taxon>Chordata</taxon>
        <taxon>Craniata</taxon>
        <taxon>Vertebrata</taxon>
        <taxon>Euteleostomi</taxon>
        <taxon>Amphibia</taxon>
        <taxon>Batrachia</taxon>
        <taxon>Caudata</taxon>
        <taxon>Salamandroidea</taxon>
        <taxon>Salamandridae</taxon>
        <taxon>Pleurodelinae</taxon>
        <taxon>Pleurodeles</taxon>
    </lineage>
</organism>
<evidence type="ECO:0000256" key="1">
    <source>
        <dbReference type="SAM" id="MobiDB-lite"/>
    </source>
</evidence>
<feature type="region of interest" description="Disordered" evidence="1">
    <location>
        <begin position="1"/>
        <end position="21"/>
    </location>
</feature>
<comment type="caution">
    <text evidence="2">The sequence shown here is derived from an EMBL/GenBank/DDBJ whole genome shotgun (WGS) entry which is preliminary data.</text>
</comment>
<dbReference type="InterPro" id="IPR028027">
    <property type="entry name" value="SPMAP1"/>
</dbReference>
<dbReference type="AlphaFoldDB" id="A0AAV7MB27"/>
<reference evidence="2" key="1">
    <citation type="journal article" date="2022" name="bioRxiv">
        <title>Sequencing and chromosome-scale assembly of the giantPleurodeles waltlgenome.</title>
        <authorList>
            <person name="Brown T."/>
            <person name="Elewa A."/>
            <person name="Iarovenko S."/>
            <person name="Subramanian E."/>
            <person name="Araus A.J."/>
            <person name="Petzold A."/>
            <person name="Susuki M."/>
            <person name="Suzuki K.-i.T."/>
            <person name="Hayashi T."/>
            <person name="Toyoda A."/>
            <person name="Oliveira C."/>
            <person name="Osipova E."/>
            <person name="Leigh N.D."/>
            <person name="Simon A."/>
            <person name="Yun M.H."/>
        </authorList>
    </citation>
    <scope>NUCLEOTIDE SEQUENCE</scope>
    <source>
        <strain evidence="2">20211129_DDA</strain>
        <tissue evidence="2">Liver</tissue>
    </source>
</reference>
<name>A0AAV7MB27_PLEWA</name>
<dbReference type="PANTHER" id="PTHR34221:SF3">
    <property type="match status" value="1"/>
</dbReference>
<sequence>MLPQRKTKSMSRFAPSPSEGDLREKERRFVLDCVAVENIARDYSQSLPKLISVIPPYNSQRDPHTSTYFKTRPVPPLLRRTGQSMGGTSIYGKLADYFQQRGAAALYLQTRNKTGAGHSSENLKGHSFVSMKPIFGYNGSYGYRRNVPTLRSMPSSFGVVTKLPIH</sequence>
<evidence type="ECO:0000313" key="3">
    <source>
        <dbReference type="Proteomes" id="UP001066276"/>
    </source>
</evidence>
<dbReference type="EMBL" id="JANPWB010000014">
    <property type="protein sequence ID" value="KAJ1100304.1"/>
    <property type="molecule type" value="Genomic_DNA"/>
</dbReference>
<gene>
    <name evidence="2" type="ORF">NDU88_005390</name>
</gene>
<evidence type="ECO:0000313" key="2">
    <source>
        <dbReference type="EMBL" id="KAJ1100304.1"/>
    </source>
</evidence>
<dbReference type="Pfam" id="PF15075">
    <property type="entry name" value="SPMAP1-like"/>
    <property type="match status" value="1"/>
</dbReference>
<proteinExistence type="predicted"/>
<dbReference type="Proteomes" id="UP001066276">
    <property type="component" value="Chromosome 10"/>
</dbReference>
<dbReference type="PANTHER" id="PTHR34221">
    <property type="entry name" value="HYPOTHETICAL PROTEIN LOC691189"/>
    <property type="match status" value="1"/>
</dbReference>
<protein>
    <submittedName>
        <fullName evidence="2">Uncharacterized protein</fullName>
    </submittedName>
</protein>